<accession>A0A444RU32</accession>
<evidence type="ECO:0000313" key="3">
    <source>
        <dbReference type="Proteomes" id="UP000288725"/>
    </source>
</evidence>
<dbReference type="EMBL" id="RSDZ01000080">
    <property type="protein sequence ID" value="RXG44658.1"/>
    <property type="molecule type" value="Genomic_DNA"/>
</dbReference>
<feature type="compositionally biased region" description="Basic and acidic residues" evidence="1">
    <location>
        <begin position="1"/>
        <end position="10"/>
    </location>
</feature>
<name>A0A444RU32_VERDA</name>
<gene>
    <name evidence="2" type="ORF">VDGE_30474</name>
</gene>
<feature type="compositionally biased region" description="Polar residues" evidence="1">
    <location>
        <begin position="11"/>
        <end position="29"/>
    </location>
</feature>
<organism evidence="2 3">
    <name type="scientific">Verticillium dahliae</name>
    <name type="common">Verticillium wilt</name>
    <dbReference type="NCBI Taxonomy" id="27337"/>
    <lineage>
        <taxon>Eukaryota</taxon>
        <taxon>Fungi</taxon>
        <taxon>Dikarya</taxon>
        <taxon>Ascomycota</taxon>
        <taxon>Pezizomycotina</taxon>
        <taxon>Sordariomycetes</taxon>
        <taxon>Hypocreomycetidae</taxon>
        <taxon>Glomerellales</taxon>
        <taxon>Plectosphaerellaceae</taxon>
        <taxon>Verticillium</taxon>
    </lineage>
</organism>
<dbReference type="AlphaFoldDB" id="A0A444RU32"/>
<protein>
    <submittedName>
        <fullName evidence="2">Uncharacterized protein</fullName>
    </submittedName>
</protein>
<dbReference type="Proteomes" id="UP000288725">
    <property type="component" value="Chromosome 2"/>
</dbReference>
<reference evidence="2 3" key="1">
    <citation type="submission" date="2018-12" db="EMBL/GenBank/DDBJ databases">
        <title>Genome of Verticillium dahliae isolate Getta Getta.</title>
        <authorList>
            <person name="Gardiner D.M."/>
        </authorList>
    </citation>
    <scope>NUCLEOTIDE SEQUENCE [LARGE SCALE GENOMIC DNA]</scope>
    <source>
        <strain evidence="2 3">Getta Getta</strain>
    </source>
</reference>
<proteinExistence type="predicted"/>
<evidence type="ECO:0000256" key="1">
    <source>
        <dbReference type="SAM" id="MobiDB-lite"/>
    </source>
</evidence>
<sequence length="219" mass="24026">MEVEWFDKGTGDSQRYPNPTDTMGKTSKFTFPIPGKKQKPGIGPIVSGPMSKAQKILGTAELNIDAPHWDDMSNSGISISISESTATTSYYTNDRALQTVGEDEEYVGKGGSNARWELESETVPAYLRSGRNSRLADGDGTIRDLMSETSSLRRRQSNSTLRSWAALEGECIAGRRYTRQRQLDSINDIKIKKAKQTGPVAPHAWPTSSRKPVRGALSA</sequence>
<feature type="region of interest" description="Disordered" evidence="1">
    <location>
        <begin position="193"/>
        <end position="219"/>
    </location>
</feature>
<feature type="region of interest" description="Disordered" evidence="1">
    <location>
        <begin position="1"/>
        <end position="45"/>
    </location>
</feature>
<evidence type="ECO:0000313" key="2">
    <source>
        <dbReference type="EMBL" id="RXG44658.1"/>
    </source>
</evidence>
<comment type="caution">
    <text evidence="2">The sequence shown here is derived from an EMBL/GenBank/DDBJ whole genome shotgun (WGS) entry which is preliminary data.</text>
</comment>